<reference evidence="2 3" key="1">
    <citation type="journal article" date="2011" name="Proc. Natl. Acad. Sci. U.S.A.">
        <title>Evolutionary erosion of yeast sex chromosomes by mating-type switching accidents.</title>
        <authorList>
            <person name="Gordon J.L."/>
            <person name="Armisen D."/>
            <person name="Proux-Wera E."/>
            <person name="Oheigeartaigh S.S."/>
            <person name="Byrne K.P."/>
            <person name="Wolfe K.H."/>
        </authorList>
    </citation>
    <scope>NUCLEOTIDE SEQUENCE [LARGE SCALE GENOMIC DNA]</scope>
    <source>
        <strain evidence="3">ATCC 76901 / BCRC 22586 / CBS 4309 / NBRC 1992 / NRRL Y-12630</strain>
    </source>
</reference>
<dbReference type="InParanoid" id="G0VAI5"/>
<dbReference type="Proteomes" id="UP000001640">
    <property type="component" value="Chromosome 2"/>
</dbReference>
<name>G0VAI5_NAUCA</name>
<dbReference type="GeneID" id="96902069"/>
<dbReference type="RefSeq" id="XP_003674883.1">
    <property type="nucleotide sequence ID" value="XM_003674835.1"/>
</dbReference>
<sequence length="100" mass="11579">MFKLVARSTSSITARSASTQRLALVQSVCSVRNINTSHRKPNQDAEEAKEQKLFDKNKKRLDKMEHDKTYQEVKQPDCDVLRKRGDDARIEQNRPDDGNY</sequence>
<evidence type="ECO:0000313" key="3">
    <source>
        <dbReference type="Proteomes" id="UP000001640"/>
    </source>
</evidence>
<dbReference type="eggNOG" id="ENOG502S9YI">
    <property type="taxonomic scope" value="Eukaryota"/>
</dbReference>
<proteinExistence type="predicted"/>
<organism evidence="2 3">
    <name type="scientific">Naumovozyma castellii</name>
    <name type="common">Yeast</name>
    <name type="synonym">Saccharomyces castellii</name>
    <dbReference type="NCBI Taxonomy" id="27288"/>
    <lineage>
        <taxon>Eukaryota</taxon>
        <taxon>Fungi</taxon>
        <taxon>Dikarya</taxon>
        <taxon>Ascomycota</taxon>
        <taxon>Saccharomycotina</taxon>
        <taxon>Saccharomycetes</taxon>
        <taxon>Saccharomycetales</taxon>
        <taxon>Saccharomycetaceae</taxon>
        <taxon>Naumovozyma</taxon>
    </lineage>
</organism>
<evidence type="ECO:0000313" key="2">
    <source>
        <dbReference type="EMBL" id="CCC68510.1"/>
    </source>
</evidence>
<dbReference type="STRING" id="1064592.G0VAI5"/>
<dbReference type="HOGENOM" id="CLU_2250552_0_0_1"/>
<reference key="2">
    <citation type="submission" date="2011-08" db="EMBL/GenBank/DDBJ databases">
        <title>Genome sequence of Naumovozyma castellii.</title>
        <authorList>
            <person name="Gordon J.L."/>
            <person name="Armisen D."/>
            <person name="Proux-Wera E."/>
            <person name="OhEigeartaigh S.S."/>
            <person name="Byrne K.P."/>
            <person name="Wolfe K.H."/>
        </authorList>
    </citation>
    <scope>NUCLEOTIDE SEQUENCE</scope>
    <source>
        <strain>Type strain:CBS 4309</strain>
    </source>
</reference>
<dbReference type="OrthoDB" id="4034641at2759"/>
<evidence type="ECO:0000256" key="1">
    <source>
        <dbReference type="SAM" id="MobiDB-lite"/>
    </source>
</evidence>
<keyword evidence="3" id="KW-1185">Reference proteome</keyword>
<feature type="compositionally biased region" description="Basic and acidic residues" evidence="1">
    <location>
        <begin position="41"/>
        <end position="100"/>
    </location>
</feature>
<protein>
    <submittedName>
        <fullName evidence="2">Uncharacterized protein</fullName>
    </submittedName>
</protein>
<gene>
    <name evidence="2" type="primary">NCAS0B04260</name>
    <name evidence="2" type="ordered locus">NCAS_0B04260</name>
</gene>
<accession>G0VAI5</accession>
<dbReference type="FunCoup" id="G0VAI5">
    <property type="interactions" value="107"/>
</dbReference>
<dbReference type="KEGG" id="ncs:NCAS_0B04260"/>
<feature type="region of interest" description="Disordered" evidence="1">
    <location>
        <begin position="34"/>
        <end position="100"/>
    </location>
</feature>
<dbReference type="AlphaFoldDB" id="G0VAI5"/>
<dbReference type="EMBL" id="HE576753">
    <property type="protein sequence ID" value="CCC68510.1"/>
    <property type="molecule type" value="Genomic_DNA"/>
</dbReference>
<dbReference type="OMA" id="YTHQRSE"/>